<evidence type="ECO:0000259" key="1">
    <source>
        <dbReference type="Pfam" id="PF16346"/>
    </source>
</evidence>
<dbReference type="GO" id="GO:0005975">
    <property type="term" value="P:carbohydrate metabolic process"/>
    <property type="evidence" value="ECO:0007669"/>
    <property type="project" value="UniProtKB-ARBA"/>
</dbReference>
<name>R6CY85_9BACT</name>
<dbReference type="Proteomes" id="UP000018362">
    <property type="component" value="Unassembled WGS sequence"/>
</dbReference>
<dbReference type="AlphaFoldDB" id="R6CY85"/>
<feature type="domain" description="BT1760-like C-terminal" evidence="1">
    <location>
        <begin position="2"/>
        <end position="69"/>
    </location>
</feature>
<proteinExistence type="predicted"/>
<dbReference type="InterPro" id="IPR013320">
    <property type="entry name" value="ConA-like_dom_sf"/>
</dbReference>
<protein>
    <submittedName>
        <fullName evidence="2">Glycosyl hydrolase family 32</fullName>
    </submittedName>
</protein>
<keyword evidence="2" id="KW-0378">Hydrolase</keyword>
<accession>R6CY85</accession>
<evidence type="ECO:0000313" key="2">
    <source>
        <dbReference type="EMBL" id="CDA70342.1"/>
    </source>
</evidence>
<dbReference type="Pfam" id="PF16346">
    <property type="entry name" value="GH32_BT1760-like_C"/>
    <property type="match status" value="1"/>
</dbReference>
<organism evidence="2 3">
    <name type="scientific">Phocaeicola coprocola CAG:162</name>
    <dbReference type="NCBI Taxonomy" id="1263040"/>
    <lineage>
        <taxon>Bacteria</taxon>
        <taxon>Pseudomonadati</taxon>
        <taxon>Bacteroidota</taxon>
        <taxon>Bacteroidia</taxon>
        <taxon>Bacteroidales</taxon>
        <taxon>Bacteroidaceae</taxon>
        <taxon>Phocaeicola</taxon>
    </lineage>
</organism>
<gene>
    <name evidence="2" type="ORF">BN509_01422</name>
</gene>
<reference evidence="2" key="1">
    <citation type="submission" date="2012-11" db="EMBL/GenBank/DDBJ databases">
        <title>Dependencies among metagenomic species, viruses, plasmids and units of genetic variation.</title>
        <authorList>
            <person name="Nielsen H.B."/>
            <person name="Almeida M."/>
            <person name="Juncker A.S."/>
            <person name="Rasmussen S."/>
            <person name="Li J."/>
            <person name="Sunagawa S."/>
            <person name="Plichta D."/>
            <person name="Gautier L."/>
            <person name="Le Chatelier E."/>
            <person name="Peletier E."/>
            <person name="Bonde I."/>
            <person name="Nielsen T."/>
            <person name="Manichanh C."/>
            <person name="Arumugam M."/>
            <person name="Batto J."/>
            <person name="Santos M.B.Q.D."/>
            <person name="Blom N."/>
            <person name="Borruel N."/>
            <person name="Burgdorf K.S."/>
            <person name="Boumezbeur F."/>
            <person name="Casellas F."/>
            <person name="Dore J."/>
            <person name="Guarner F."/>
            <person name="Hansen T."/>
            <person name="Hildebrand F."/>
            <person name="Kaas R.S."/>
            <person name="Kennedy S."/>
            <person name="Kristiansen K."/>
            <person name="Kultima J.R."/>
            <person name="Leonard P."/>
            <person name="Levenez F."/>
            <person name="Lund O."/>
            <person name="Moumen B."/>
            <person name="Le Paslier D."/>
            <person name="Pons N."/>
            <person name="Pedersen O."/>
            <person name="Prifti E."/>
            <person name="Qin J."/>
            <person name="Raes J."/>
            <person name="Tap J."/>
            <person name="Tims S."/>
            <person name="Ussery D.W."/>
            <person name="Yamada T."/>
            <person name="MetaHit consortium"/>
            <person name="Renault P."/>
            <person name="Sicheritz-Ponten T."/>
            <person name="Bork P."/>
            <person name="Wang J."/>
            <person name="Brunak S."/>
            <person name="Ehrlich S.D."/>
        </authorList>
    </citation>
    <scope>NUCLEOTIDE SEQUENCE [LARGE SCALE GENOMIC DNA]</scope>
</reference>
<dbReference type="EMBL" id="CBCJ010000048">
    <property type="protein sequence ID" value="CDA70342.1"/>
    <property type="molecule type" value="Genomic_DNA"/>
</dbReference>
<dbReference type="SUPFAM" id="SSF49899">
    <property type="entry name" value="Concanavalin A-like lectins/glucanases"/>
    <property type="match status" value="1"/>
</dbReference>
<evidence type="ECO:0000313" key="3">
    <source>
        <dbReference type="Proteomes" id="UP000018362"/>
    </source>
</evidence>
<dbReference type="GO" id="GO:0004553">
    <property type="term" value="F:hydrolase activity, hydrolyzing O-glycosyl compounds"/>
    <property type="evidence" value="ECO:0007669"/>
    <property type="project" value="UniProtKB-ARBA"/>
</dbReference>
<comment type="caution">
    <text evidence="2">The sequence shown here is derived from an EMBL/GenBank/DDBJ whole genome shotgun (WGS) entry which is preliminary data.</text>
</comment>
<dbReference type="InterPro" id="IPR032507">
    <property type="entry name" value="BT1760-like_C"/>
</dbReference>
<sequence>MGFVAGIDGYLFNTPADNEYHVTVYTDNSVCVVYINDNVAYTNRIYGTQKNCWSINSYEGTIEVSNIEVSYY</sequence>
<dbReference type="Gene3D" id="2.60.120.560">
    <property type="entry name" value="Exo-inulinase, domain 1"/>
    <property type="match status" value="1"/>
</dbReference>